<feature type="domain" description="NodB homology" evidence="5">
    <location>
        <begin position="493"/>
        <end position="682"/>
    </location>
</feature>
<protein>
    <submittedName>
        <fullName evidence="7">Glycosyltransferase</fullName>
    </submittedName>
</protein>
<evidence type="ECO:0000313" key="7">
    <source>
        <dbReference type="EMBL" id="MYL83531.1"/>
    </source>
</evidence>
<name>A0A7C9N226_9BACT</name>
<dbReference type="CDD" id="cd10962">
    <property type="entry name" value="CE4_GT2-like"/>
    <property type="match status" value="1"/>
</dbReference>
<dbReference type="InterPro" id="IPR029070">
    <property type="entry name" value="Chitinase_insertion_sf"/>
</dbReference>
<dbReference type="InterPro" id="IPR011330">
    <property type="entry name" value="Glyco_hydro/deAcase_b/a-brl"/>
</dbReference>
<dbReference type="OrthoDB" id="5352625at2"/>
<feature type="transmembrane region" description="Helical" evidence="4">
    <location>
        <begin position="1072"/>
        <end position="1092"/>
    </location>
</feature>
<organism evidence="7 8">
    <name type="scientific">Solidesulfovibrio aerotolerans</name>
    <dbReference type="NCBI Taxonomy" id="295255"/>
    <lineage>
        <taxon>Bacteria</taxon>
        <taxon>Pseudomonadati</taxon>
        <taxon>Thermodesulfobacteriota</taxon>
        <taxon>Desulfovibrionia</taxon>
        <taxon>Desulfovibrionales</taxon>
        <taxon>Desulfovibrionaceae</taxon>
        <taxon>Solidesulfovibrio</taxon>
    </lineage>
</organism>
<evidence type="ECO:0000256" key="3">
    <source>
        <dbReference type="ARBA" id="ARBA00022679"/>
    </source>
</evidence>
<feature type="transmembrane region" description="Helical" evidence="4">
    <location>
        <begin position="1044"/>
        <end position="1060"/>
    </location>
</feature>
<dbReference type="Gene3D" id="3.90.550.10">
    <property type="entry name" value="Spore Coat Polysaccharide Biosynthesis Protein SpsA, Chain A"/>
    <property type="match status" value="1"/>
</dbReference>
<dbReference type="EMBL" id="WVUD01000016">
    <property type="protein sequence ID" value="MYL83531.1"/>
    <property type="molecule type" value="Genomic_DNA"/>
</dbReference>
<evidence type="ECO:0000313" key="8">
    <source>
        <dbReference type="Proteomes" id="UP000482487"/>
    </source>
</evidence>
<dbReference type="AlphaFoldDB" id="A0A7C9N226"/>
<gene>
    <name evidence="7" type="ORF">GTA51_10390</name>
</gene>
<proteinExistence type="inferred from homology"/>
<keyword evidence="2" id="KW-0328">Glycosyltransferase</keyword>
<dbReference type="Pfam" id="PF13641">
    <property type="entry name" value="Glyco_tranf_2_3"/>
    <property type="match status" value="1"/>
</dbReference>
<dbReference type="SUPFAM" id="SSF53448">
    <property type="entry name" value="Nucleotide-diphospho-sugar transferases"/>
    <property type="match status" value="1"/>
</dbReference>
<dbReference type="InterPro" id="IPR011583">
    <property type="entry name" value="Chitinase_II/V-like_cat"/>
</dbReference>
<reference evidence="7 8" key="1">
    <citation type="submission" date="2020-01" db="EMBL/GenBank/DDBJ databases">
        <title>Genome sequence of Desulfovibrio aerotolerans DSM 16695(T).</title>
        <authorList>
            <person name="Karnachuk O."/>
            <person name="Avakyan M."/>
            <person name="Mardanov A."/>
            <person name="Kadnikov V."/>
            <person name="Ravin N."/>
        </authorList>
    </citation>
    <scope>NUCLEOTIDE SEQUENCE [LARGE SCALE GENOMIC DNA]</scope>
    <source>
        <strain evidence="7 8">DSM 16695</strain>
    </source>
</reference>
<dbReference type="GO" id="GO:0016757">
    <property type="term" value="F:glycosyltransferase activity"/>
    <property type="evidence" value="ECO:0007669"/>
    <property type="project" value="UniProtKB-KW"/>
</dbReference>
<dbReference type="GO" id="GO:0008061">
    <property type="term" value="F:chitin binding"/>
    <property type="evidence" value="ECO:0007669"/>
    <property type="project" value="InterPro"/>
</dbReference>
<comment type="similarity">
    <text evidence="1">Belongs to the glycosyltransferase 2 family.</text>
</comment>
<dbReference type="SUPFAM" id="SSF51445">
    <property type="entry name" value="(Trans)glycosidases"/>
    <property type="match status" value="1"/>
</dbReference>
<feature type="transmembrane region" description="Helical" evidence="4">
    <location>
        <begin position="1017"/>
        <end position="1038"/>
    </location>
</feature>
<dbReference type="Gene3D" id="3.20.20.80">
    <property type="entry name" value="Glycosidases"/>
    <property type="match status" value="1"/>
</dbReference>
<evidence type="ECO:0000259" key="6">
    <source>
        <dbReference type="PROSITE" id="PS51910"/>
    </source>
</evidence>
<dbReference type="SUPFAM" id="SSF88713">
    <property type="entry name" value="Glycoside hydrolase/deacetylase"/>
    <property type="match status" value="1"/>
</dbReference>
<dbReference type="InterPro" id="IPR029044">
    <property type="entry name" value="Nucleotide-diphossugar_trans"/>
</dbReference>
<evidence type="ECO:0000256" key="4">
    <source>
        <dbReference type="SAM" id="Phobius"/>
    </source>
</evidence>
<keyword evidence="4" id="KW-0812">Transmembrane</keyword>
<keyword evidence="3 7" id="KW-0808">Transferase</keyword>
<dbReference type="CDD" id="cd06423">
    <property type="entry name" value="CESA_like"/>
    <property type="match status" value="1"/>
</dbReference>
<dbReference type="GO" id="GO:0005975">
    <property type="term" value="P:carbohydrate metabolic process"/>
    <property type="evidence" value="ECO:0007669"/>
    <property type="project" value="InterPro"/>
</dbReference>
<keyword evidence="8" id="KW-1185">Reference proteome</keyword>
<dbReference type="Gene3D" id="3.20.20.370">
    <property type="entry name" value="Glycoside hydrolase/deacetylase"/>
    <property type="match status" value="1"/>
</dbReference>
<accession>A0A7C9N226</accession>
<dbReference type="PROSITE" id="PS51910">
    <property type="entry name" value="GH18_2"/>
    <property type="match status" value="1"/>
</dbReference>
<evidence type="ECO:0000256" key="1">
    <source>
        <dbReference type="ARBA" id="ARBA00006739"/>
    </source>
</evidence>
<dbReference type="SMART" id="SM00636">
    <property type="entry name" value="Glyco_18"/>
    <property type="match status" value="1"/>
</dbReference>
<dbReference type="PROSITE" id="PS51677">
    <property type="entry name" value="NODB"/>
    <property type="match status" value="1"/>
</dbReference>
<keyword evidence="4" id="KW-1133">Transmembrane helix</keyword>
<dbReference type="PANTHER" id="PTHR43630:SF1">
    <property type="entry name" value="POLY-BETA-1,6-N-ACETYL-D-GLUCOSAMINE SYNTHASE"/>
    <property type="match status" value="1"/>
</dbReference>
<dbReference type="Proteomes" id="UP000482487">
    <property type="component" value="Unassembled WGS sequence"/>
</dbReference>
<dbReference type="PANTHER" id="PTHR43630">
    <property type="entry name" value="POLY-BETA-1,6-N-ACETYL-D-GLUCOSAMINE SYNTHASE"/>
    <property type="match status" value="1"/>
</dbReference>
<feature type="transmembrane region" description="Helical" evidence="4">
    <location>
        <begin position="712"/>
        <end position="745"/>
    </location>
</feature>
<dbReference type="RefSeq" id="WP_160960877.1">
    <property type="nucleotide sequence ID" value="NZ_WVUD01000016.1"/>
</dbReference>
<evidence type="ECO:0000259" key="5">
    <source>
        <dbReference type="PROSITE" id="PS51677"/>
    </source>
</evidence>
<feature type="transmembrane region" description="Helical" evidence="4">
    <location>
        <begin position="21"/>
        <end position="45"/>
    </location>
</feature>
<evidence type="ECO:0000256" key="2">
    <source>
        <dbReference type="ARBA" id="ARBA00022676"/>
    </source>
</evidence>
<dbReference type="InterPro" id="IPR017853">
    <property type="entry name" value="GH"/>
</dbReference>
<dbReference type="GO" id="GO:0016810">
    <property type="term" value="F:hydrolase activity, acting on carbon-nitrogen (but not peptide) bonds"/>
    <property type="evidence" value="ECO:0007669"/>
    <property type="project" value="InterPro"/>
</dbReference>
<dbReference type="Pfam" id="PF01522">
    <property type="entry name" value="Polysacc_deac_1"/>
    <property type="match status" value="1"/>
</dbReference>
<sequence>MSQPRNRPVFFDPNHKRWPRVKAGVFLAAALISAILVVLVASVLLNPALESLSLPSARFLPRRNHTAPPVAKDAPPAVDTRLAKLKKGLAKEIKAAKQVAPLVDTTPSQPYATKAIGFFVNWDDASLSSLKKNIDNLDLLVPEWLHLVGPDGTVVADDPDKTREALDFIRQRKPSLPVMVLVNNFTDQIWHGDAVARMTAKSEARAKCIGMLLDFVQKNNFAGVSLDFEDIPPAGLKNYLRFVTEVAATFHARGLTVSINVPADDPAFPYKAISDVVDQVIVMAYDEHWPAGKPGPIASLPWFTKVLRARAAQIPSQKLVVALGSYAYDWAKGKQGEEATFEEAVLTAKDSEGSIALDPASSNPHFDYQDENDVTHDVWLMDATTVYNGMIASMPLQPAGFALWRLGGEDPSIWTFFGVDWKFGPQAAKRLEEIRFDYDLDYEGQGEILKIAQTPRIGRRTVAVNDKTGLITAENFEVYPSPYVIERHGFVPKTVALTFDDGPDPKYTARILDALKAADVKATFFIIGGNAEKYPELVRRTFAEGHDIGNHTYTHPNIADVSTTQLNLEVSATARLLESVLGRQTHLFRAPYGEDSEPETQDQVRPMDVLSQQGYVFVGMRIDPNDWKQPGVDAIVDEVVRQAETGEGNVVLLHDSGGERAQTVAALPRIIESLRQRGYRFVTVSELLGQSRDAVMPEVKDENPVVSYGNRLGFFLLFVWSAGLRTLFIVGTVLGIGRLLILVVLAVWEKLFGRRCPVAAGVAGMVDAAGMEDAAELSVAVVVPAYNEENVVLQTVQSLLACQHPKQFEIIVVDDGSSDDTYGVLCQAFGNNPLVVVVTQPNAGKPAALNHGISLTKADIVVTLDADTVFARDTILRLAAWFGDPKVGAVAGNAKVGNRINFLTRCQALEYVTSQNLDRRALTVLDSVTVVPGAVGAWRRDVVERAGGFSGETLAEDADLTIRIQRMGYAVTYEERAIALTEAPDTLRGFLRQRFRWMFGTLQVAWKHKDALLRPRYGLLGFFGLPNIWLYQIIFQFISPIMDLWLAYTCLAAGVMWAWHPLAWEPDTLLRVVFYYALFMAADILAGIVAFLLERDEDKSLLVWLVPQRFLYRQLMYVVALRTFVASLRGREMGWSKLERKATVDSRHL</sequence>
<comment type="caution">
    <text evidence="7">The sequence shown here is derived from an EMBL/GenBank/DDBJ whole genome shotgun (WGS) entry which is preliminary data.</text>
</comment>
<keyword evidence="4" id="KW-0472">Membrane</keyword>
<feature type="domain" description="GH18" evidence="6">
    <location>
        <begin position="113"/>
        <end position="434"/>
    </location>
</feature>
<dbReference type="Pfam" id="PF00704">
    <property type="entry name" value="Glyco_hydro_18"/>
    <property type="match status" value="1"/>
</dbReference>
<dbReference type="InterPro" id="IPR002509">
    <property type="entry name" value="NODB_dom"/>
</dbReference>
<dbReference type="InterPro" id="IPR001223">
    <property type="entry name" value="Glyco_hydro18_cat"/>
</dbReference>
<dbReference type="Gene3D" id="3.10.50.10">
    <property type="match status" value="1"/>
</dbReference>